<dbReference type="InterPro" id="IPR038765">
    <property type="entry name" value="Papain-like_cys_pep_sf"/>
</dbReference>
<protein>
    <submittedName>
        <fullName evidence="4">C1 family peptidase</fullName>
    </submittedName>
</protein>
<dbReference type="SUPFAM" id="SSF54001">
    <property type="entry name" value="Cysteine proteinases"/>
    <property type="match status" value="1"/>
</dbReference>
<evidence type="ECO:0000259" key="3">
    <source>
        <dbReference type="SMART" id="SM00645"/>
    </source>
</evidence>
<dbReference type="Gene3D" id="3.90.70.10">
    <property type="entry name" value="Cysteine proteinases"/>
    <property type="match status" value="1"/>
</dbReference>
<comment type="similarity">
    <text evidence="1">Belongs to the peptidase C1 family.</text>
</comment>
<feature type="domain" description="Peptidase C1A papain C-terminal" evidence="3">
    <location>
        <begin position="143"/>
        <end position="366"/>
    </location>
</feature>
<evidence type="ECO:0000313" key="5">
    <source>
        <dbReference type="Proteomes" id="UP000603457"/>
    </source>
</evidence>
<dbReference type="PANTHER" id="PTHR12411">
    <property type="entry name" value="CYSTEINE PROTEASE FAMILY C1-RELATED"/>
    <property type="match status" value="1"/>
</dbReference>
<evidence type="ECO:0000256" key="1">
    <source>
        <dbReference type="ARBA" id="ARBA00008455"/>
    </source>
</evidence>
<dbReference type="InterPro" id="IPR000668">
    <property type="entry name" value="Peptidase_C1A_C"/>
</dbReference>
<dbReference type="SMART" id="SM00645">
    <property type="entry name" value="Pept_C1"/>
    <property type="match status" value="1"/>
</dbReference>
<reference evidence="4 5" key="1">
    <citation type="journal article" date="2020" name="ISME J.">
        <title>Comparative genomics reveals insights into cyanobacterial evolution and habitat adaptation.</title>
        <authorList>
            <person name="Chen M.Y."/>
            <person name="Teng W.K."/>
            <person name="Zhao L."/>
            <person name="Hu C.X."/>
            <person name="Zhou Y.K."/>
            <person name="Han B.P."/>
            <person name="Song L.R."/>
            <person name="Shu W.S."/>
        </authorList>
    </citation>
    <scope>NUCLEOTIDE SEQUENCE [LARGE SCALE GENOMIC DNA]</scope>
    <source>
        <strain evidence="4 5">FACHB-130</strain>
    </source>
</reference>
<dbReference type="CDD" id="cd02619">
    <property type="entry name" value="Peptidase_C1"/>
    <property type="match status" value="1"/>
</dbReference>
<feature type="compositionally biased region" description="Polar residues" evidence="2">
    <location>
        <begin position="90"/>
        <end position="104"/>
    </location>
</feature>
<dbReference type="EMBL" id="JACJTB010000064">
    <property type="protein sequence ID" value="MBD2598238.1"/>
    <property type="molecule type" value="Genomic_DNA"/>
</dbReference>
<comment type="caution">
    <text evidence="4">The sequence shown here is derived from an EMBL/GenBank/DDBJ whole genome shotgun (WGS) entry which is preliminary data.</text>
</comment>
<proteinExistence type="inferred from homology"/>
<gene>
    <name evidence="4" type="ORF">H6G74_28510</name>
</gene>
<keyword evidence="5" id="KW-1185">Reference proteome</keyword>
<organism evidence="4 5">
    <name type="scientific">Nostoc spongiaeforme FACHB-130</name>
    <dbReference type="NCBI Taxonomy" id="1357510"/>
    <lineage>
        <taxon>Bacteria</taxon>
        <taxon>Bacillati</taxon>
        <taxon>Cyanobacteriota</taxon>
        <taxon>Cyanophyceae</taxon>
        <taxon>Nostocales</taxon>
        <taxon>Nostocaceae</taxon>
        <taxon>Nostoc</taxon>
    </lineage>
</organism>
<dbReference type="Proteomes" id="UP000603457">
    <property type="component" value="Unassembled WGS sequence"/>
</dbReference>
<accession>A0ABR8G4T4</accession>
<sequence length="410" mass="46600">MRKYNVTIVQDYSLSDREIDWTGWDYKKFQEKIGSIFKDIKSILKSSKRDITTQDFLETQNLLTNNTTTPSNTLKNKHLKKPLFKISTSSLEEDNIPQNNPVNTSEERSEQLNNSLLFPISSDLLQQIKTKIGNKTKETFLYLPEFVDLSYWCSPVEDQGSLNSCTAHAGIALIEYAQKKSSGNYTDASPLFLYQVTRNLMQREGDSGASVRDTMKAMVAFGVCPEEYWPYNEDKFNEEPTSFCYSFAENYKTIKYFRLDYGQISKYALLSQVKLLLVAEIPCIFGFTLYNSVYDEVNFSRGHIPLPSQRDKVIGGHTVVAVGYHDRKIIENEDGERFEGALLIRNSWGNRWGQGGYGWMPYDYIIKGLTADWWSLLKAEWLATGSFGAGASAWNADKGGNGDNTGTEHP</sequence>
<evidence type="ECO:0000256" key="2">
    <source>
        <dbReference type="SAM" id="MobiDB-lite"/>
    </source>
</evidence>
<name>A0ABR8G4T4_9NOSO</name>
<evidence type="ECO:0000313" key="4">
    <source>
        <dbReference type="EMBL" id="MBD2598238.1"/>
    </source>
</evidence>
<dbReference type="InterPro" id="IPR013128">
    <property type="entry name" value="Peptidase_C1A"/>
</dbReference>
<dbReference type="Pfam" id="PF00112">
    <property type="entry name" value="Peptidase_C1"/>
    <property type="match status" value="1"/>
</dbReference>
<feature type="region of interest" description="Disordered" evidence="2">
    <location>
        <begin position="90"/>
        <end position="109"/>
    </location>
</feature>